<dbReference type="Proteomes" id="UP001139887">
    <property type="component" value="Unassembled WGS sequence"/>
</dbReference>
<reference evidence="2" key="1">
    <citation type="submission" date="2022-07" db="EMBL/GenBank/DDBJ databases">
        <title>Phylogenomic reconstructions and comparative analyses of Kickxellomycotina fungi.</title>
        <authorList>
            <person name="Reynolds N.K."/>
            <person name="Stajich J.E."/>
            <person name="Barry K."/>
            <person name="Grigoriev I.V."/>
            <person name="Crous P."/>
            <person name="Smith M.E."/>
        </authorList>
    </citation>
    <scope>NUCLEOTIDE SEQUENCE</scope>
    <source>
        <strain evidence="2">NRRL 1566</strain>
    </source>
</reference>
<evidence type="ECO:0000256" key="1">
    <source>
        <dbReference type="SAM" id="Phobius"/>
    </source>
</evidence>
<evidence type="ECO:0000313" key="3">
    <source>
        <dbReference type="Proteomes" id="UP001139887"/>
    </source>
</evidence>
<name>A0A9W8M1X0_9FUNG</name>
<feature type="transmembrane region" description="Helical" evidence="1">
    <location>
        <begin position="180"/>
        <end position="201"/>
    </location>
</feature>
<organism evidence="2 3">
    <name type="scientific">Coemansia brasiliensis</name>
    <dbReference type="NCBI Taxonomy" id="2650707"/>
    <lineage>
        <taxon>Eukaryota</taxon>
        <taxon>Fungi</taxon>
        <taxon>Fungi incertae sedis</taxon>
        <taxon>Zoopagomycota</taxon>
        <taxon>Kickxellomycotina</taxon>
        <taxon>Kickxellomycetes</taxon>
        <taxon>Kickxellales</taxon>
        <taxon>Kickxellaceae</taxon>
        <taxon>Coemansia</taxon>
    </lineage>
</organism>
<dbReference type="EMBL" id="JANBUW010000012">
    <property type="protein sequence ID" value="KAJ2851471.1"/>
    <property type="molecule type" value="Genomic_DNA"/>
</dbReference>
<keyword evidence="1" id="KW-0812">Transmembrane</keyword>
<accession>A0A9W8M1X0</accession>
<evidence type="ECO:0000313" key="2">
    <source>
        <dbReference type="EMBL" id="KAJ2851471.1"/>
    </source>
</evidence>
<sequence length="283" mass="30696">MDVNRHSGRFKAWISRITRPTPSDSLPALGELLQPAEDIDGATLYSASVACLSDFGSPSVTNSNVETVLDAGRVNAAVAMIIRAKQQDQLGDHPMALQLMTNALEQLALSLPSTSQIRDDDVRERLAVLNLLLLSDANSFALNSGKLCGTPQPVTPAMEAQVVDSLYSMCIAVASGFLQLASQVLVIWLVLIGNIVQWLALQFKHSRMPETAAEYLVKSVTWVHRTGKSYHLHEYLLKASRMLVTWLAAVDKQSELSQKLACSLAAVLGAIARVVEESITSTN</sequence>
<dbReference type="AlphaFoldDB" id="A0A9W8M1X0"/>
<comment type="caution">
    <text evidence="2">The sequence shown here is derived from an EMBL/GenBank/DDBJ whole genome shotgun (WGS) entry which is preliminary data.</text>
</comment>
<keyword evidence="1" id="KW-0472">Membrane</keyword>
<protein>
    <submittedName>
        <fullName evidence="2">Uncharacterized protein</fullName>
    </submittedName>
</protein>
<gene>
    <name evidence="2" type="ORF">IWW36_001110</name>
</gene>
<proteinExistence type="predicted"/>
<dbReference type="OrthoDB" id="5578464at2759"/>
<keyword evidence="3" id="KW-1185">Reference proteome</keyword>
<keyword evidence="1" id="KW-1133">Transmembrane helix</keyword>